<protein>
    <submittedName>
        <fullName evidence="1">Uncharacterized protein</fullName>
    </submittedName>
</protein>
<name>A0A1N6S203_9GAMM</name>
<proteinExistence type="predicted"/>
<evidence type="ECO:0000313" key="2">
    <source>
        <dbReference type="Proteomes" id="UP000241788"/>
    </source>
</evidence>
<evidence type="ECO:0000313" key="1">
    <source>
        <dbReference type="EMBL" id="SIQ35085.1"/>
    </source>
</evidence>
<accession>A0A1N6S203</accession>
<dbReference type="AlphaFoldDB" id="A0A1N6S203"/>
<dbReference type="EMBL" id="FTLW01000002">
    <property type="protein sequence ID" value="SIQ35085.1"/>
    <property type="molecule type" value="Genomic_DNA"/>
</dbReference>
<gene>
    <name evidence="1" type="ORF">SAMN05421546_1160</name>
</gene>
<dbReference type="STRING" id="1604334.SAMN05421546_1160"/>
<reference evidence="2" key="1">
    <citation type="submission" date="2017-01" db="EMBL/GenBank/DDBJ databases">
        <authorList>
            <person name="Varghese N."/>
            <person name="Submissions S."/>
        </authorList>
    </citation>
    <scope>NUCLEOTIDE SEQUENCE [LARGE SCALE GENOMIC DNA]</scope>
    <source>
        <strain evidence="2">UM1</strain>
    </source>
</reference>
<organism evidence="1 2">
    <name type="scientific">Solilutibacter tolerans</name>
    <dbReference type="NCBI Taxonomy" id="1604334"/>
    <lineage>
        <taxon>Bacteria</taxon>
        <taxon>Pseudomonadati</taxon>
        <taxon>Pseudomonadota</taxon>
        <taxon>Gammaproteobacteria</taxon>
        <taxon>Lysobacterales</taxon>
        <taxon>Lysobacteraceae</taxon>
        <taxon>Solilutibacter</taxon>
    </lineage>
</organism>
<keyword evidence="2" id="KW-1185">Reference proteome</keyword>
<dbReference type="Proteomes" id="UP000241788">
    <property type="component" value="Unassembled WGS sequence"/>
</dbReference>
<sequence>MSLRINICSNPRRMKLSASNCLIGAFHLDASFALPEPIGEVADNGVRVAADSAFPDDRNALAATHQRRNRHLVTLLVAPQFLVLEIGAGLGKPKVAAASMTMPKAAMHKLHCLPLAQNQVRSSRQPLGVQAISETSAPEPVSYKQLRAGALAPYT</sequence>